<gene>
    <name evidence="1" type="ORF">K4G66_28355</name>
</gene>
<organism evidence="1">
    <name type="scientific">Roseihalotalea indica</name>
    <dbReference type="NCBI Taxonomy" id="2867963"/>
    <lineage>
        <taxon>Bacteria</taxon>
        <taxon>Pseudomonadati</taxon>
        <taxon>Bacteroidota</taxon>
        <taxon>Cytophagia</taxon>
        <taxon>Cytophagales</taxon>
        <taxon>Catalimonadaceae</taxon>
        <taxon>Roseihalotalea</taxon>
    </lineage>
</organism>
<evidence type="ECO:0000313" key="1">
    <source>
        <dbReference type="EMBL" id="WKN36281.1"/>
    </source>
</evidence>
<name>A0AA49JDS3_9BACT</name>
<reference evidence="1" key="2">
    <citation type="journal article" date="2024" name="Antonie Van Leeuwenhoek">
        <title>Roseihalotalea indica gen. nov., sp. nov., a halophilic Bacteroidetes from mesopelagic Southwest Indian Ocean with higher carbohydrate metabolic potential.</title>
        <authorList>
            <person name="Chen B."/>
            <person name="Zhang M."/>
            <person name="Lin D."/>
            <person name="Ye J."/>
            <person name="Tang K."/>
        </authorList>
    </citation>
    <scope>NUCLEOTIDE SEQUENCE</scope>
    <source>
        <strain evidence="1">TK19036</strain>
    </source>
</reference>
<accession>A0AA49JDS3</accession>
<dbReference type="AlphaFoldDB" id="A0AA49JDS3"/>
<protein>
    <submittedName>
        <fullName evidence="1">Uncharacterized protein</fullName>
    </submittedName>
</protein>
<proteinExistence type="predicted"/>
<reference evidence="1" key="1">
    <citation type="journal article" date="2023" name="Comput. Struct. Biotechnol. J.">
        <title>Discovery of a novel marine Bacteroidetes with a rich repertoire of carbohydrate-active enzymes.</title>
        <authorList>
            <person name="Chen B."/>
            <person name="Liu G."/>
            <person name="Chen Q."/>
            <person name="Wang H."/>
            <person name="Liu L."/>
            <person name="Tang K."/>
        </authorList>
    </citation>
    <scope>NUCLEOTIDE SEQUENCE</scope>
    <source>
        <strain evidence="1">TK19036</strain>
    </source>
</reference>
<dbReference type="EMBL" id="CP120682">
    <property type="protein sequence ID" value="WKN36281.1"/>
    <property type="molecule type" value="Genomic_DNA"/>
</dbReference>
<sequence>MVKYCAASFIIILIGLVPDLWAQELPIYDNNANRIDIYHFQKYLDNNEREQEQNSLGSLPTAVFRYQSDTLNTRTLNRANFDSELVPEENLVVTLPDLSLAVDTLMVMVAVPIPNQGAYRVNVMVVENRGSQLVYHFDRNLNYSFLDEIGSHVFNPKKPVQALQIQGERDAEPLTYYVYDFALMPEFLARYGIKVGEVSYINDFYYPMLNRYGRLSLQVRANFGKGDHQISYSTPALSREISASLDAITQWGISLSYALYNINVGGFIMTEGNQIGKTERYNYEGGVRTIDYGFGDWPRRRMVYGLEVAYDLRVYKIIYVTPLYRYGTYRFTKDSPFSRQIGSGLSQTLTYNEIFQNRRLQSIGMQVKFPLGEKALLLVEGSWLRNRYQLHSDFIQEEVQSGSLTSDYHALTFGVGVQWLLLSQQ</sequence>